<keyword evidence="1" id="KW-0472">Membrane</keyword>
<keyword evidence="1" id="KW-0812">Transmembrane</keyword>
<dbReference type="Proteomes" id="UP001596989">
    <property type="component" value="Unassembled WGS sequence"/>
</dbReference>
<feature type="transmembrane region" description="Helical" evidence="1">
    <location>
        <begin position="86"/>
        <end position="103"/>
    </location>
</feature>
<dbReference type="EMBL" id="JBHTJZ010000012">
    <property type="protein sequence ID" value="MFD0959973.1"/>
    <property type="molecule type" value="Genomic_DNA"/>
</dbReference>
<feature type="transmembrane region" description="Helical" evidence="1">
    <location>
        <begin position="59"/>
        <end position="79"/>
    </location>
</feature>
<sequence length="145" mass="16132">MSRKIQIPFACAGLAAGIVLGLFLKAIEGLTSQRVYMLLLNVDYIPILKEMKLNEWVEFGLHLFISILLGIFVGAYAHWKGWKGSALIVMTVLISLAVALLLYPTTMLSERTPKLLDGEAFSYWMLGHLLYGATLGVLLRKNVFS</sequence>
<feature type="transmembrane region" description="Helical" evidence="1">
    <location>
        <begin position="123"/>
        <end position="139"/>
    </location>
</feature>
<accession>A0ABW3HQX8</accession>
<reference evidence="3" key="1">
    <citation type="journal article" date="2019" name="Int. J. Syst. Evol. Microbiol.">
        <title>The Global Catalogue of Microorganisms (GCM) 10K type strain sequencing project: providing services to taxonomists for standard genome sequencing and annotation.</title>
        <authorList>
            <consortium name="The Broad Institute Genomics Platform"/>
            <consortium name="The Broad Institute Genome Sequencing Center for Infectious Disease"/>
            <person name="Wu L."/>
            <person name="Ma J."/>
        </authorList>
    </citation>
    <scope>NUCLEOTIDE SEQUENCE [LARGE SCALE GENOMIC DNA]</scope>
    <source>
        <strain evidence="3">CCUG 59129</strain>
    </source>
</reference>
<keyword evidence="3" id="KW-1185">Reference proteome</keyword>
<evidence type="ECO:0000313" key="3">
    <source>
        <dbReference type="Proteomes" id="UP001596989"/>
    </source>
</evidence>
<protein>
    <submittedName>
        <fullName evidence="2">Uncharacterized protein</fullName>
    </submittedName>
</protein>
<evidence type="ECO:0000313" key="2">
    <source>
        <dbReference type="EMBL" id="MFD0959973.1"/>
    </source>
</evidence>
<evidence type="ECO:0000256" key="1">
    <source>
        <dbReference type="SAM" id="Phobius"/>
    </source>
</evidence>
<keyword evidence="1" id="KW-1133">Transmembrane helix</keyword>
<name>A0ABW3HQX8_9BACL</name>
<proteinExistence type="predicted"/>
<comment type="caution">
    <text evidence="2">The sequence shown here is derived from an EMBL/GenBank/DDBJ whole genome shotgun (WGS) entry which is preliminary data.</text>
</comment>
<gene>
    <name evidence="2" type="ORF">ACFQ2I_11265</name>
</gene>
<dbReference type="RefSeq" id="WP_377564288.1">
    <property type="nucleotide sequence ID" value="NZ_JBHTJZ010000012.1"/>
</dbReference>
<organism evidence="2 3">
    <name type="scientific">Paenibacillus chungangensis</name>
    <dbReference type="NCBI Taxonomy" id="696535"/>
    <lineage>
        <taxon>Bacteria</taxon>
        <taxon>Bacillati</taxon>
        <taxon>Bacillota</taxon>
        <taxon>Bacilli</taxon>
        <taxon>Bacillales</taxon>
        <taxon>Paenibacillaceae</taxon>
        <taxon>Paenibacillus</taxon>
    </lineage>
</organism>